<dbReference type="GO" id="GO:0003677">
    <property type="term" value="F:DNA binding"/>
    <property type="evidence" value="ECO:0007669"/>
    <property type="project" value="InterPro"/>
</dbReference>
<keyword evidence="6" id="KW-0175">Coiled coil</keyword>
<feature type="coiled-coil region" evidence="6">
    <location>
        <begin position="28"/>
        <end position="62"/>
    </location>
</feature>
<organism evidence="9 10">
    <name type="scientific">Hungatella hathewayi</name>
    <dbReference type="NCBI Taxonomy" id="154046"/>
    <lineage>
        <taxon>Bacteria</taxon>
        <taxon>Bacillati</taxon>
        <taxon>Bacillota</taxon>
        <taxon>Clostridia</taxon>
        <taxon>Lachnospirales</taxon>
        <taxon>Lachnospiraceae</taxon>
        <taxon>Hungatella</taxon>
    </lineage>
</organism>
<dbReference type="GO" id="GO:0005975">
    <property type="term" value="P:carbohydrate metabolic process"/>
    <property type="evidence" value="ECO:0007669"/>
    <property type="project" value="InterPro"/>
</dbReference>
<keyword evidence="4 5" id="KW-0067">ATP-binding</keyword>
<reference evidence="9 10" key="1">
    <citation type="submission" date="2015-09" db="EMBL/GenBank/DDBJ databases">
        <authorList>
            <consortium name="Pathogen Informatics"/>
        </authorList>
    </citation>
    <scope>NUCLEOTIDE SEQUENCE [LARGE SCALE GENOMIC DNA]</scope>
    <source>
        <strain evidence="9 10">2789STDY5608850</strain>
    </source>
</reference>
<gene>
    <name evidence="9" type="primary">helD</name>
    <name evidence="9" type="ORF">ERS852407_03712</name>
</gene>
<evidence type="ECO:0000256" key="6">
    <source>
        <dbReference type="SAM" id="Coils"/>
    </source>
</evidence>
<feature type="binding site" evidence="5">
    <location>
        <begin position="225"/>
        <end position="232"/>
    </location>
    <ligand>
        <name>ATP</name>
        <dbReference type="ChEBI" id="CHEBI:30616"/>
    </ligand>
</feature>
<dbReference type="InterPro" id="IPR027785">
    <property type="entry name" value="UvrD-like_helicase_C"/>
</dbReference>
<dbReference type="GO" id="GO:0030246">
    <property type="term" value="F:carbohydrate binding"/>
    <property type="evidence" value="ECO:0007669"/>
    <property type="project" value="InterPro"/>
</dbReference>
<evidence type="ECO:0000256" key="3">
    <source>
        <dbReference type="ARBA" id="ARBA00022806"/>
    </source>
</evidence>
<keyword evidence="1 5" id="KW-0547">Nucleotide-binding</keyword>
<dbReference type="PANTHER" id="PTHR11070">
    <property type="entry name" value="UVRD / RECB / PCRA DNA HELICASE FAMILY MEMBER"/>
    <property type="match status" value="1"/>
</dbReference>
<feature type="region of interest" description="Disordered" evidence="7">
    <location>
        <begin position="764"/>
        <end position="785"/>
    </location>
</feature>
<dbReference type="SUPFAM" id="SSF52540">
    <property type="entry name" value="P-loop containing nucleoside triphosphate hydrolases"/>
    <property type="match status" value="1"/>
</dbReference>
<keyword evidence="2 5" id="KW-0378">Hydrolase</keyword>
<dbReference type="AlphaFoldDB" id="A0A174HAV3"/>
<dbReference type="InterPro" id="IPR000212">
    <property type="entry name" value="DNA_helicase_UvrD/REP"/>
</dbReference>
<dbReference type="GO" id="GO:0043138">
    <property type="term" value="F:3'-5' DNA helicase activity"/>
    <property type="evidence" value="ECO:0007669"/>
    <property type="project" value="TreeGrafter"/>
</dbReference>
<protein>
    <submittedName>
        <fullName evidence="9">ATP-dependent DNA helicase rep</fullName>
        <ecNumber evidence="9">3.6.4.12</ecNumber>
    </submittedName>
</protein>
<dbReference type="SUPFAM" id="SSF74650">
    <property type="entry name" value="Galactose mutarotase-like"/>
    <property type="match status" value="1"/>
</dbReference>
<dbReference type="EC" id="3.6.4.12" evidence="9"/>
<dbReference type="InterPro" id="IPR027417">
    <property type="entry name" value="P-loop_NTPase"/>
</dbReference>
<evidence type="ECO:0000256" key="1">
    <source>
        <dbReference type="ARBA" id="ARBA00022741"/>
    </source>
</evidence>
<dbReference type="GO" id="GO:0000725">
    <property type="term" value="P:recombinational repair"/>
    <property type="evidence" value="ECO:0007669"/>
    <property type="project" value="TreeGrafter"/>
</dbReference>
<dbReference type="GO" id="GO:0005524">
    <property type="term" value="F:ATP binding"/>
    <property type="evidence" value="ECO:0007669"/>
    <property type="project" value="UniProtKB-UniRule"/>
</dbReference>
<evidence type="ECO:0000256" key="5">
    <source>
        <dbReference type="PROSITE-ProRule" id="PRU00560"/>
    </source>
</evidence>
<proteinExistence type="predicted"/>
<dbReference type="GO" id="GO:0005829">
    <property type="term" value="C:cytosol"/>
    <property type="evidence" value="ECO:0007669"/>
    <property type="project" value="TreeGrafter"/>
</dbReference>
<evidence type="ECO:0000313" key="9">
    <source>
        <dbReference type="EMBL" id="CUO72042.1"/>
    </source>
</evidence>
<feature type="domain" description="UvrD-like helicase ATP-binding" evidence="8">
    <location>
        <begin position="204"/>
        <end position="542"/>
    </location>
</feature>
<name>A0A174HAV3_9FIRM</name>
<dbReference type="PROSITE" id="PS51198">
    <property type="entry name" value="UVRD_HELICASE_ATP_BIND"/>
    <property type="match status" value="1"/>
</dbReference>
<dbReference type="Proteomes" id="UP000095651">
    <property type="component" value="Unassembled WGS sequence"/>
</dbReference>
<keyword evidence="3 5" id="KW-0347">Helicase</keyword>
<dbReference type="InterPro" id="IPR014016">
    <property type="entry name" value="UvrD-like_ATP-bd"/>
</dbReference>
<evidence type="ECO:0000259" key="8">
    <source>
        <dbReference type="PROSITE" id="PS51198"/>
    </source>
</evidence>
<evidence type="ECO:0000313" key="10">
    <source>
        <dbReference type="Proteomes" id="UP000095651"/>
    </source>
</evidence>
<dbReference type="RefSeq" id="WP_055657418.1">
    <property type="nucleotide sequence ID" value="NZ_CABIXC010000010.1"/>
</dbReference>
<dbReference type="InterPro" id="IPR011013">
    <property type="entry name" value="Gal_mutarotase_sf_dom"/>
</dbReference>
<dbReference type="PANTHER" id="PTHR11070:SF17">
    <property type="entry name" value="DNA HELICASE IV"/>
    <property type="match status" value="1"/>
</dbReference>
<dbReference type="Gene3D" id="2.60.40.1760">
    <property type="entry name" value="glycosyl hydrolase (family 31)"/>
    <property type="match status" value="1"/>
</dbReference>
<dbReference type="Pfam" id="PF13538">
    <property type="entry name" value="UvrD_C_2"/>
    <property type="match status" value="1"/>
</dbReference>
<dbReference type="GO" id="GO:0016787">
    <property type="term" value="F:hydrolase activity"/>
    <property type="evidence" value="ECO:0007669"/>
    <property type="project" value="UniProtKB-UniRule"/>
</dbReference>
<sequence length="1008" mass="116287">MNQINQTDTKSIPGVTLEDERNTLSEILAIADRNLNQARSSVENLADELHELKEIYDVEDKEGLALWFNTDARFQQVRQELLRMERSRKKPYFGRIDFTDASLLKKECYYIGKAAITKNSAELVVIDWRAPIASVYYESSLGACTYSVKGEGAFEIDLSRKRTYEIENDELKDFYDSDVVANDDLLTKYLARNKRSVLNDIIATIQQEQNEIIRKRPQHNVIVQGGAGSGKTTVAMHRISYILYNYDLEFQPKDFYIIGSNRILLNYITGILPDLDVYGVSQMTMEQLFTRLLYEDWDDRKYTIKKLDREDKTACVKGSFSWFHDLEAFCRRYEWSYIPLEDVYTEKTHRLLMTRSSIEGLLKKFDFLSLPDKLDKLTEHLMAKVENEIYGRYYTYPPEEQKALLKYYQTYFGKREWKGSIFELYDSFLAEQREKGTRIPLPGNSFDLYDLAALAYLYKRIKETEVIQEASHVVIDEAQDFGMMAYGALKYCLSKCTYTIMGDVSQNIYFDYGLTDWEELRSLMLPGEFDYFGLLRKSYRNTVEISNFATNILQHGNFPIYPVEPIIRHGNEVRTTGCEDEGRLIAETAGTILEWQKKGYETIAVICRDEEEVSKLTKELRKKVELREFDAETEEFGSGVMVLPIEYAKGLEFDAVLLFNASEENYPSEDGFARLLYVAATRALHELVVLYFGKLTDLIGTTVSEEKKRKYVVVRQEQPARRVREEKSKTNREIELERVSHGKFEMELRNRIGPKRIVVQNSIEEKRSEKARAANSPSEKSEFGVIPGTNSLRPLGHSKLNLAVRWVTGNKSYVEVTNACGVLRITPISENTVRISFAGESLGQLPEIPAEIEPTPRLKWNYREDKGRVEVKFGKLLLRIDKKNGGISFYTEKEMLLLSENPSLPRQIANAAKNQTWTYFDWSKKEVLKARGAVDQQWLDLKNTAKYISFGAKSKRPACVKSNSSYQILVPGGRRVMCCTIPMYGSYLYTEGEAQIDYFFIGGTLCEK</sequence>
<dbReference type="Pfam" id="PF00580">
    <property type="entry name" value="UvrD-helicase"/>
    <property type="match status" value="1"/>
</dbReference>
<accession>A0A174HAV3</accession>
<evidence type="ECO:0000256" key="4">
    <source>
        <dbReference type="ARBA" id="ARBA00022840"/>
    </source>
</evidence>
<dbReference type="Gene3D" id="3.40.50.300">
    <property type="entry name" value="P-loop containing nucleotide triphosphate hydrolases"/>
    <property type="match status" value="3"/>
</dbReference>
<dbReference type="EMBL" id="CYZE01000010">
    <property type="protein sequence ID" value="CUO72042.1"/>
    <property type="molecule type" value="Genomic_DNA"/>
</dbReference>
<evidence type="ECO:0000256" key="2">
    <source>
        <dbReference type="ARBA" id="ARBA00022801"/>
    </source>
</evidence>
<evidence type="ECO:0000256" key="7">
    <source>
        <dbReference type="SAM" id="MobiDB-lite"/>
    </source>
</evidence>